<proteinExistence type="predicted"/>
<sequence length="186" mass="20110">MITRRSALIVFASAVFSGGVYAQDQVTDGRSPGSLAFKITQLPVKSDTDDLALMASYGDGDYQTKFAIELQSESRGRFLHVAGGARPTHFISELGKALEASDPRLSNAKQDTLAFDIAFLGPPTVRSWGGGFGGGPGDWYTTKIFFGEDQAEVYFNFNLVSGEAEFSIKDESYGNAVLSELSKVIW</sequence>
<name>A0A179BUA4_RHILE</name>
<evidence type="ECO:0000313" key="2">
    <source>
        <dbReference type="EMBL" id="OAP95272.1"/>
    </source>
</evidence>
<gene>
    <name evidence="2" type="ORF">A4U53_00050</name>
</gene>
<feature type="chain" id="PRO_5008099710" evidence="1">
    <location>
        <begin position="23"/>
        <end position="186"/>
    </location>
</feature>
<keyword evidence="1" id="KW-0732">Signal</keyword>
<protein>
    <submittedName>
        <fullName evidence="2">Uncharacterized protein</fullName>
    </submittedName>
</protein>
<comment type="caution">
    <text evidence="2">The sequence shown here is derived from an EMBL/GenBank/DDBJ whole genome shotgun (WGS) entry which is preliminary data.</text>
</comment>
<dbReference type="AlphaFoldDB" id="A0A179BUA4"/>
<feature type="signal peptide" evidence="1">
    <location>
        <begin position="1"/>
        <end position="22"/>
    </location>
</feature>
<accession>A0A179BUA4</accession>
<dbReference type="eggNOG" id="ENOG5030102">
    <property type="taxonomic scope" value="Bacteria"/>
</dbReference>
<evidence type="ECO:0000256" key="1">
    <source>
        <dbReference type="SAM" id="SignalP"/>
    </source>
</evidence>
<organism evidence="2">
    <name type="scientific">Rhizobium leguminosarum</name>
    <dbReference type="NCBI Taxonomy" id="384"/>
    <lineage>
        <taxon>Bacteria</taxon>
        <taxon>Pseudomonadati</taxon>
        <taxon>Pseudomonadota</taxon>
        <taxon>Alphaproteobacteria</taxon>
        <taxon>Hyphomicrobiales</taxon>
        <taxon>Rhizobiaceae</taxon>
        <taxon>Rhizobium/Agrobacterium group</taxon>
        <taxon>Rhizobium</taxon>
    </lineage>
</organism>
<dbReference type="EMBL" id="LWBS01000109">
    <property type="protein sequence ID" value="OAP95272.1"/>
    <property type="molecule type" value="Genomic_DNA"/>
</dbReference>
<reference evidence="2" key="1">
    <citation type="submission" date="2016-04" db="EMBL/GenBank/DDBJ databases">
        <title>Fast-growing isolate from the root nodules of Vavilovia formosa.</title>
        <authorList>
            <person name="Kimeklis A."/>
            <person name="Safronova V."/>
            <person name="Belimov A."/>
            <person name="Andronov E."/>
        </authorList>
    </citation>
    <scope>NUCLEOTIDE SEQUENCE [LARGE SCALE GENOMIC DNA]</scope>
    <source>
        <strain evidence="2">Vaf-46</strain>
    </source>
</reference>